<evidence type="ECO:0000256" key="4">
    <source>
        <dbReference type="ARBA" id="ARBA00022694"/>
    </source>
</evidence>
<dbReference type="UniPathway" id="UPA00392"/>
<proteinExistence type="inferred from homology"/>
<dbReference type="Pfam" id="PF01702">
    <property type="entry name" value="TGT"/>
    <property type="match status" value="1"/>
</dbReference>
<dbReference type="GO" id="GO:0005829">
    <property type="term" value="C:cytosol"/>
    <property type="evidence" value="ECO:0007669"/>
    <property type="project" value="TreeGrafter"/>
</dbReference>
<comment type="subunit">
    <text evidence="7">Homodimer. Within each dimer, one monomer is responsible for RNA recognition and catalysis, while the other monomer binds to the replacement base PreQ1.</text>
</comment>
<dbReference type="OrthoDB" id="9805417at2"/>
<keyword evidence="3 7" id="KW-0808">Transferase</keyword>
<feature type="binding site" evidence="7">
    <location>
        <position position="215"/>
    </location>
    <ligand>
        <name>substrate</name>
    </ligand>
</feature>
<feature type="binding site" evidence="7">
    <location>
        <position position="188"/>
    </location>
    <ligand>
        <name>substrate</name>
    </ligand>
</feature>
<feature type="binding site" evidence="7">
    <location>
        <begin position="92"/>
        <end position="96"/>
    </location>
    <ligand>
        <name>substrate</name>
    </ligand>
</feature>
<keyword evidence="10" id="KW-1185">Reference proteome</keyword>
<feature type="binding site" evidence="7">
    <location>
        <position position="336"/>
    </location>
    <ligand>
        <name>Zn(2+)</name>
        <dbReference type="ChEBI" id="CHEBI:29105"/>
    </ligand>
</feature>
<dbReference type="NCBIfam" id="TIGR00430">
    <property type="entry name" value="Q_tRNA_tgt"/>
    <property type="match status" value="1"/>
</dbReference>
<dbReference type="InterPro" id="IPR004803">
    <property type="entry name" value="TGT"/>
</dbReference>
<dbReference type="HAMAP" id="MF_00168">
    <property type="entry name" value="Q_tRNA_Tgt"/>
    <property type="match status" value="1"/>
</dbReference>
<feature type="domain" description="tRNA-guanine(15) transglycosylase-like" evidence="8">
    <location>
        <begin position="13"/>
        <end position="369"/>
    </location>
</feature>
<dbReference type="GO" id="GO:0008616">
    <property type="term" value="P:tRNA queuosine(34) biosynthetic process"/>
    <property type="evidence" value="ECO:0007669"/>
    <property type="project" value="UniProtKB-UniRule"/>
</dbReference>
<dbReference type="Proteomes" id="UP000326354">
    <property type="component" value="Chromosome"/>
</dbReference>
<keyword evidence="7" id="KW-0479">Metal-binding</keyword>
<feature type="binding site" evidence="7">
    <location>
        <position position="303"/>
    </location>
    <ligand>
        <name>Zn(2+)</name>
        <dbReference type="ChEBI" id="CHEBI:29105"/>
    </ligand>
</feature>
<dbReference type="NCBIfam" id="TIGR00449">
    <property type="entry name" value="tgt_general"/>
    <property type="match status" value="1"/>
</dbReference>
<evidence type="ECO:0000313" key="10">
    <source>
        <dbReference type="Proteomes" id="UP000326354"/>
    </source>
</evidence>
<comment type="catalytic activity">
    <reaction evidence="6 7">
        <text>7-aminomethyl-7-carbaguanine + guanosine(34) in tRNA = 7-aminomethyl-7-carbaguanosine(34) in tRNA + guanine</text>
        <dbReference type="Rhea" id="RHEA:24104"/>
        <dbReference type="Rhea" id="RHEA-COMP:10341"/>
        <dbReference type="Rhea" id="RHEA-COMP:10342"/>
        <dbReference type="ChEBI" id="CHEBI:16235"/>
        <dbReference type="ChEBI" id="CHEBI:58703"/>
        <dbReference type="ChEBI" id="CHEBI:74269"/>
        <dbReference type="ChEBI" id="CHEBI:82833"/>
        <dbReference type="EC" id="2.4.2.29"/>
    </reaction>
</comment>
<accession>A0A5S9F4B2</accession>
<protein>
    <recommendedName>
        <fullName evidence="7">Queuine tRNA-ribosyltransferase</fullName>
        <ecNumber evidence="7">2.4.2.29</ecNumber>
    </recommendedName>
    <alternativeName>
        <fullName evidence="7">Guanine insertion enzyme</fullName>
    </alternativeName>
    <alternativeName>
        <fullName evidence="7">tRNA-guanine transglycosylase</fullName>
    </alternativeName>
</protein>
<feature type="binding site" evidence="7">
    <location>
        <position position="305"/>
    </location>
    <ligand>
        <name>Zn(2+)</name>
        <dbReference type="ChEBI" id="CHEBI:29105"/>
    </ligand>
</feature>
<dbReference type="SUPFAM" id="SSF51713">
    <property type="entry name" value="tRNA-guanine transglycosylase"/>
    <property type="match status" value="1"/>
</dbReference>
<keyword evidence="4 7" id="KW-0819">tRNA processing</keyword>
<name>A0A5S9F4B2_UABAM</name>
<gene>
    <name evidence="7" type="primary">tgt</name>
    <name evidence="9" type="ORF">UABAM_03474</name>
</gene>
<feature type="active site" description="Proton acceptor" evidence="7">
    <location>
        <position position="92"/>
    </location>
</feature>
<dbReference type="EMBL" id="AP019860">
    <property type="protein sequence ID" value="BBM85111.1"/>
    <property type="molecule type" value="Genomic_DNA"/>
</dbReference>
<dbReference type="InterPro" id="IPR036511">
    <property type="entry name" value="TGT-like_sf"/>
</dbReference>
<dbReference type="InterPro" id="IPR002616">
    <property type="entry name" value="tRNA_ribo_trans-like"/>
</dbReference>
<comment type="pathway">
    <text evidence="1 7">tRNA modification; tRNA-queuosine biosynthesis.</text>
</comment>
<feature type="active site" description="Nucleophile" evidence="7">
    <location>
        <position position="265"/>
    </location>
</feature>
<dbReference type="GO" id="GO:0008479">
    <property type="term" value="F:tRNA-guanosine(34) queuine transglycosylase activity"/>
    <property type="evidence" value="ECO:0007669"/>
    <property type="project" value="UniProtKB-UniRule"/>
</dbReference>
<comment type="cofactor">
    <cofactor evidence="7">
        <name>Zn(2+)</name>
        <dbReference type="ChEBI" id="CHEBI:29105"/>
    </cofactor>
    <text evidence="7">Binds 1 zinc ion per subunit.</text>
</comment>
<keyword evidence="5 7" id="KW-0671">Queuosine biosynthesis</keyword>
<comment type="similarity">
    <text evidence="7">Belongs to the queuine tRNA-ribosyltransferase family.</text>
</comment>
<dbReference type="RefSeq" id="WP_151969231.1">
    <property type="nucleotide sequence ID" value="NZ_AP019860.1"/>
</dbReference>
<keyword evidence="2 7" id="KW-0328">Glycosyltransferase</keyword>
<dbReference type="KEGG" id="uam:UABAM_03474"/>
<dbReference type="FunFam" id="3.20.20.105:FF:000001">
    <property type="entry name" value="Queuine tRNA-ribosyltransferase"/>
    <property type="match status" value="1"/>
</dbReference>
<feature type="region of interest" description="RNA binding" evidence="7">
    <location>
        <begin position="246"/>
        <end position="252"/>
    </location>
</feature>
<reference evidence="9 10" key="1">
    <citation type="submission" date="2019-08" db="EMBL/GenBank/DDBJ databases">
        <title>Complete genome sequence of Candidatus Uab amorphum.</title>
        <authorList>
            <person name="Shiratori T."/>
            <person name="Suzuki S."/>
            <person name="Kakizawa Y."/>
            <person name="Ishida K."/>
        </authorList>
    </citation>
    <scope>NUCLEOTIDE SEQUENCE [LARGE SCALE GENOMIC DNA]</scope>
    <source>
        <strain evidence="9 10">SRT547</strain>
    </source>
</reference>
<dbReference type="EC" id="2.4.2.29" evidence="7"/>
<evidence type="ECO:0000256" key="3">
    <source>
        <dbReference type="ARBA" id="ARBA00022679"/>
    </source>
</evidence>
<evidence type="ECO:0000256" key="7">
    <source>
        <dbReference type="HAMAP-Rule" id="MF_00168"/>
    </source>
</evidence>
<evidence type="ECO:0000256" key="2">
    <source>
        <dbReference type="ARBA" id="ARBA00022676"/>
    </source>
</evidence>
<organism evidence="9 10">
    <name type="scientific">Uabimicrobium amorphum</name>
    <dbReference type="NCBI Taxonomy" id="2596890"/>
    <lineage>
        <taxon>Bacteria</taxon>
        <taxon>Pseudomonadati</taxon>
        <taxon>Planctomycetota</taxon>
        <taxon>Candidatus Uabimicrobiia</taxon>
        <taxon>Candidatus Uabimicrobiales</taxon>
        <taxon>Candidatus Uabimicrobiaceae</taxon>
        <taxon>Candidatus Uabimicrobium</taxon>
    </lineage>
</organism>
<dbReference type="InterPro" id="IPR050076">
    <property type="entry name" value="ArchSynthase1/Queuine_TRR"/>
</dbReference>
<feature type="binding site" evidence="7">
    <location>
        <position position="146"/>
    </location>
    <ligand>
        <name>substrate</name>
    </ligand>
</feature>
<dbReference type="AlphaFoldDB" id="A0A5S9F4B2"/>
<evidence type="ECO:0000256" key="5">
    <source>
        <dbReference type="ARBA" id="ARBA00022785"/>
    </source>
</evidence>
<dbReference type="PANTHER" id="PTHR46499">
    <property type="entry name" value="QUEUINE TRNA-RIBOSYLTRANSFERASE"/>
    <property type="match status" value="1"/>
</dbReference>
<comment type="function">
    <text evidence="7">Catalyzes the base-exchange of a guanine (G) residue with the queuine precursor 7-aminomethyl-7-deazaguanine (PreQ1) at position 34 (anticodon wobble position) in tRNAs with GU(N) anticodons (tRNA-Asp, -Asn, -His and -Tyr). Catalysis occurs through a double-displacement mechanism. The nucleophile active site attacks the C1' of nucleotide 34 to detach the guanine base from the RNA, forming a covalent enzyme-RNA intermediate. The proton acceptor active site deprotonates the incoming PreQ1, allowing a nucleophilic attack on the C1' of the ribose to form the product. After dissociation, two additional enzymatic reactions on the tRNA convert PreQ1 to queuine (Q), resulting in the hypermodified nucleoside queuosine (7-(((4,5-cis-dihydroxy-2-cyclopenten-1-yl)amino)methyl)-7-deazaguanosine).</text>
</comment>
<dbReference type="GO" id="GO:0046872">
    <property type="term" value="F:metal ion binding"/>
    <property type="evidence" value="ECO:0007669"/>
    <property type="project" value="UniProtKB-KW"/>
</dbReference>
<dbReference type="PANTHER" id="PTHR46499:SF1">
    <property type="entry name" value="QUEUINE TRNA-RIBOSYLTRANSFERASE"/>
    <property type="match status" value="1"/>
</dbReference>
<evidence type="ECO:0000259" key="8">
    <source>
        <dbReference type="Pfam" id="PF01702"/>
    </source>
</evidence>
<evidence type="ECO:0000256" key="6">
    <source>
        <dbReference type="ARBA" id="ARBA00050112"/>
    </source>
</evidence>
<feature type="region of interest" description="RNA binding; important for wobble base 34 recognition" evidence="7">
    <location>
        <begin position="270"/>
        <end position="274"/>
    </location>
</feature>
<evidence type="ECO:0000256" key="1">
    <source>
        <dbReference type="ARBA" id="ARBA00004691"/>
    </source>
</evidence>
<dbReference type="Gene3D" id="3.20.20.105">
    <property type="entry name" value="Queuine tRNA-ribosyltransferase-like"/>
    <property type="match status" value="1"/>
</dbReference>
<feature type="binding site" evidence="7">
    <location>
        <position position="308"/>
    </location>
    <ligand>
        <name>Zn(2+)</name>
        <dbReference type="ChEBI" id="CHEBI:29105"/>
    </ligand>
</feature>
<evidence type="ECO:0000313" key="9">
    <source>
        <dbReference type="EMBL" id="BBM85111.1"/>
    </source>
</evidence>
<keyword evidence="7" id="KW-0862">Zinc</keyword>
<sequence>MKFQIIKEDTTGTKARVAKINTHHGDIETPVFMPVGTRATVKTMTPRVLREVGTQILLGNTYHLAVRPGEQLIRDMGGLHKFMAWDGPILTDSGGFQAFSLTKLRKLTKNGVTFRSHIDGAIFEFTPERVMEIEKCLGSDIVMPLDHCIGWPCTKEEAKQAAQTSIDWLKRSKDYELSAHQNLFGIIQGSGYSDLREWCAEEMVKLDLPGYAIGGLAVGETKDVMQEMIEHTNKVLPVEKPRYLMGVGTPVDLIQAISRGVDMFDCVMPTRNARGGGFFTWEGKKQIRNSRYARDESPLDDKCSCYTCTTFSRSYLHHLFSKKVEEILGLSMLTLHNIHFYHDFTKNIRQAIMENRFQSFMSNFLDTYQGT</sequence>